<dbReference type="PANTHER" id="PTHR42788:SF19">
    <property type="entry name" value="ALIPHATIC SULFONATES IMPORT ATP-BINDING PROTEIN SSUB 2"/>
    <property type="match status" value="1"/>
</dbReference>
<dbReference type="eggNOG" id="COG1116">
    <property type="taxonomic scope" value="Bacteria"/>
</dbReference>
<gene>
    <name evidence="6" type="ORF">GZ78_21790</name>
</gene>
<keyword evidence="2" id="KW-0813">Transport</keyword>
<dbReference type="SUPFAM" id="SSF52540">
    <property type="entry name" value="P-loop containing nucleoside triphosphate hydrolases"/>
    <property type="match status" value="1"/>
</dbReference>
<comment type="similarity">
    <text evidence="1">Belongs to the ABC transporter superfamily.</text>
</comment>
<proteinExistence type="inferred from homology"/>
<dbReference type="AlphaFoldDB" id="A0A081NDG6"/>
<dbReference type="InterPro" id="IPR003593">
    <property type="entry name" value="AAA+_ATPase"/>
</dbReference>
<evidence type="ECO:0000256" key="3">
    <source>
        <dbReference type="ARBA" id="ARBA00022741"/>
    </source>
</evidence>
<keyword evidence="7" id="KW-1185">Reference proteome</keyword>
<evidence type="ECO:0000256" key="4">
    <source>
        <dbReference type="ARBA" id="ARBA00022840"/>
    </source>
</evidence>
<reference evidence="6 7" key="1">
    <citation type="submission" date="2014-06" db="EMBL/GenBank/DDBJ databases">
        <title>Whole Genome Sequences of Three Symbiotic Endozoicomonas Bacteria.</title>
        <authorList>
            <person name="Neave M.J."/>
            <person name="Apprill A."/>
            <person name="Voolstra C.R."/>
        </authorList>
    </citation>
    <scope>NUCLEOTIDE SEQUENCE [LARGE SCALE GENOMIC DNA]</scope>
    <source>
        <strain evidence="6 7">DSM 25634</strain>
    </source>
</reference>
<dbReference type="PROSITE" id="PS00211">
    <property type="entry name" value="ABC_TRANSPORTER_1"/>
    <property type="match status" value="1"/>
</dbReference>
<dbReference type="PROSITE" id="PS50893">
    <property type="entry name" value="ABC_TRANSPORTER_2"/>
    <property type="match status" value="1"/>
</dbReference>
<dbReference type="STRING" id="1137799.GZ78_21790"/>
<dbReference type="OrthoDB" id="9802264at2"/>
<dbReference type="InterPro" id="IPR003439">
    <property type="entry name" value="ABC_transporter-like_ATP-bd"/>
</dbReference>
<feature type="domain" description="ABC transporter" evidence="5">
    <location>
        <begin position="4"/>
        <end position="265"/>
    </location>
</feature>
<dbReference type="InterPro" id="IPR027417">
    <property type="entry name" value="P-loop_NTPase"/>
</dbReference>
<evidence type="ECO:0000259" key="5">
    <source>
        <dbReference type="PROSITE" id="PS50893"/>
    </source>
</evidence>
<dbReference type="Proteomes" id="UP000028073">
    <property type="component" value="Unassembled WGS sequence"/>
</dbReference>
<name>A0A081NDG6_9GAMM</name>
<dbReference type="InterPro" id="IPR050166">
    <property type="entry name" value="ABC_transporter_ATP-bind"/>
</dbReference>
<organism evidence="6 7">
    <name type="scientific">Endozoicomonas numazuensis</name>
    <dbReference type="NCBI Taxonomy" id="1137799"/>
    <lineage>
        <taxon>Bacteria</taxon>
        <taxon>Pseudomonadati</taxon>
        <taxon>Pseudomonadota</taxon>
        <taxon>Gammaproteobacteria</taxon>
        <taxon>Oceanospirillales</taxon>
        <taxon>Endozoicomonadaceae</taxon>
        <taxon>Endozoicomonas</taxon>
    </lineage>
</organism>
<keyword evidence="3" id="KW-0547">Nucleotide-binding</keyword>
<dbReference type="GO" id="GO:0016887">
    <property type="term" value="F:ATP hydrolysis activity"/>
    <property type="evidence" value="ECO:0007669"/>
    <property type="project" value="InterPro"/>
</dbReference>
<dbReference type="EMBL" id="JOKH01000005">
    <property type="protein sequence ID" value="KEQ16489.1"/>
    <property type="molecule type" value="Genomic_DNA"/>
</dbReference>
<comment type="caution">
    <text evidence="6">The sequence shown here is derived from an EMBL/GenBank/DDBJ whole genome shotgun (WGS) entry which is preliminary data.</text>
</comment>
<accession>A0A081NDG6</accession>
<protein>
    <submittedName>
        <fullName evidence="6">ABC transporter ATP-binding protein</fullName>
    </submittedName>
</protein>
<dbReference type="Gene3D" id="3.40.50.300">
    <property type="entry name" value="P-loop containing nucleotide triphosphate hydrolases"/>
    <property type="match status" value="1"/>
</dbReference>
<dbReference type="InterPro" id="IPR017871">
    <property type="entry name" value="ABC_transporter-like_CS"/>
</dbReference>
<dbReference type="Pfam" id="PF00005">
    <property type="entry name" value="ABC_tran"/>
    <property type="match status" value="1"/>
</dbReference>
<keyword evidence="4 6" id="KW-0067">ATP-binding</keyword>
<evidence type="ECO:0000313" key="6">
    <source>
        <dbReference type="EMBL" id="KEQ16489.1"/>
    </source>
</evidence>
<dbReference type="SMART" id="SM00382">
    <property type="entry name" value="AAA"/>
    <property type="match status" value="1"/>
</dbReference>
<evidence type="ECO:0000256" key="2">
    <source>
        <dbReference type="ARBA" id="ARBA00022448"/>
    </source>
</evidence>
<dbReference type="GO" id="GO:0005524">
    <property type="term" value="F:ATP binding"/>
    <property type="evidence" value="ECO:0007669"/>
    <property type="project" value="UniProtKB-KW"/>
</dbReference>
<evidence type="ECO:0000313" key="7">
    <source>
        <dbReference type="Proteomes" id="UP000028073"/>
    </source>
</evidence>
<dbReference type="PANTHER" id="PTHR42788">
    <property type="entry name" value="TAURINE IMPORT ATP-BINDING PROTEIN-RELATED"/>
    <property type="match status" value="1"/>
</dbReference>
<evidence type="ECO:0000256" key="1">
    <source>
        <dbReference type="ARBA" id="ARBA00005417"/>
    </source>
</evidence>
<dbReference type="RefSeq" id="WP_034840075.1">
    <property type="nucleotide sequence ID" value="NZ_JOKH01000005.1"/>
</dbReference>
<sequence>MFDVVVKDAALAYGEKVVFNHLNLTLDGGKWTCLLGGSGVGKTSLLRLIAGLSTGKGLTTSGSVVCQDGFSLKGRIAWMAQQDLLLPWFSVIDNITLGKRLRGSTFNLSHLFKPSIKSSIKPWTKKDGIRSWLPSHKKVPPEEIERAKHILEQVGLVDKSGELPQNLSGGQRQRVALARTLMENRPLVLMDEPFGALDAITRLNLQDLACELLKNRTVLLITHDPLEALRLGHHIYHLQGQPATLTEAIMPPGAPPRSLENSELMSLQGELLERLRNEGKHS</sequence>